<dbReference type="GO" id="GO:0006289">
    <property type="term" value="P:nucleotide-excision repair"/>
    <property type="evidence" value="ECO:0007669"/>
    <property type="project" value="UniProtKB-UniRule"/>
</dbReference>
<evidence type="ECO:0000259" key="13">
    <source>
        <dbReference type="PROSITE" id="PS00028"/>
    </source>
</evidence>
<keyword evidence="8 11" id="KW-0804">Transcription</keyword>
<dbReference type="InterPro" id="IPR012170">
    <property type="entry name" value="TFIIH_SSL1/p44"/>
</dbReference>
<dbReference type="InterPro" id="IPR036465">
    <property type="entry name" value="vWFA_dom_sf"/>
</dbReference>
<dbReference type="FunFam" id="3.40.50.410:FF:000015">
    <property type="entry name" value="General transcription factor IIH subunit 2"/>
    <property type="match status" value="1"/>
</dbReference>
<reference evidence="14" key="1">
    <citation type="submission" date="2021-12" db="EMBL/GenBank/DDBJ databases">
        <authorList>
            <person name="King R."/>
        </authorList>
    </citation>
    <scope>NUCLEOTIDE SEQUENCE</scope>
</reference>
<organism evidence="14 15">
    <name type="scientific">Bemisia tabaci</name>
    <name type="common">Sweetpotato whitefly</name>
    <name type="synonym">Aleurodes tabaci</name>
    <dbReference type="NCBI Taxonomy" id="7038"/>
    <lineage>
        <taxon>Eukaryota</taxon>
        <taxon>Metazoa</taxon>
        <taxon>Ecdysozoa</taxon>
        <taxon>Arthropoda</taxon>
        <taxon>Hexapoda</taxon>
        <taxon>Insecta</taxon>
        <taxon>Pterygota</taxon>
        <taxon>Neoptera</taxon>
        <taxon>Paraneoptera</taxon>
        <taxon>Hemiptera</taxon>
        <taxon>Sternorrhyncha</taxon>
        <taxon>Aleyrodoidea</taxon>
        <taxon>Aleyrodidae</taxon>
        <taxon>Aleyrodinae</taxon>
        <taxon>Bemisia</taxon>
    </lineage>
</organism>
<dbReference type="SMART" id="SM01047">
    <property type="entry name" value="C1_4"/>
    <property type="match status" value="1"/>
</dbReference>
<keyword evidence="9" id="KW-0234">DNA repair</keyword>
<keyword evidence="4" id="KW-0227">DNA damage</keyword>
<evidence type="ECO:0000256" key="1">
    <source>
        <dbReference type="ARBA" id="ARBA00004123"/>
    </source>
</evidence>
<dbReference type="InterPro" id="IPR007198">
    <property type="entry name" value="Ssl1-like"/>
</dbReference>
<evidence type="ECO:0000256" key="7">
    <source>
        <dbReference type="ARBA" id="ARBA00023015"/>
    </source>
</evidence>
<dbReference type="GO" id="GO:0008270">
    <property type="term" value="F:zinc ion binding"/>
    <property type="evidence" value="ECO:0007669"/>
    <property type="project" value="UniProtKB-UniRule"/>
</dbReference>
<dbReference type="AlphaFoldDB" id="A0A9P0F190"/>
<keyword evidence="7 11" id="KW-0805">Transcription regulation</keyword>
<evidence type="ECO:0000313" key="14">
    <source>
        <dbReference type="EMBL" id="CAH0384111.1"/>
    </source>
</evidence>
<protein>
    <recommendedName>
        <fullName evidence="11">General transcription factor IIH subunit</fullName>
    </recommendedName>
</protein>
<evidence type="ECO:0000256" key="5">
    <source>
        <dbReference type="ARBA" id="ARBA00022771"/>
    </source>
</evidence>
<dbReference type="Pfam" id="PF04056">
    <property type="entry name" value="Ssl1"/>
    <property type="match status" value="1"/>
</dbReference>
<dbReference type="Gene3D" id="3.40.50.410">
    <property type="entry name" value="von Willebrand factor, type A domain"/>
    <property type="match status" value="1"/>
</dbReference>
<dbReference type="InterPro" id="IPR013087">
    <property type="entry name" value="Znf_C2H2_type"/>
</dbReference>
<name>A0A9P0F190_BEMTA</name>
<keyword evidence="6 11" id="KW-0862">Zinc</keyword>
<evidence type="ECO:0000256" key="4">
    <source>
        <dbReference type="ARBA" id="ARBA00022763"/>
    </source>
</evidence>
<comment type="subcellular location">
    <subcellularLocation>
        <location evidence="1 11">Nucleus</location>
    </subcellularLocation>
</comment>
<dbReference type="Pfam" id="PF07975">
    <property type="entry name" value="C1_4"/>
    <property type="match status" value="1"/>
</dbReference>
<evidence type="ECO:0000256" key="12">
    <source>
        <dbReference type="PIRSR" id="PIRSR015919-1"/>
    </source>
</evidence>
<keyword evidence="5" id="KW-0863">Zinc-finger</keyword>
<proteinExistence type="inferred from homology"/>
<dbReference type="EMBL" id="OU963863">
    <property type="protein sequence ID" value="CAH0384111.1"/>
    <property type="molecule type" value="Genomic_DNA"/>
</dbReference>
<dbReference type="GO" id="GO:0006351">
    <property type="term" value="P:DNA-templated transcription"/>
    <property type="evidence" value="ECO:0007669"/>
    <property type="project" value="InterPro"/>
</dbReference>
<gene>
    <name evidence="14" type="ORF">BEMITA_LOCUS3486</name>
</gene>
<keyword evidence="15" id="KW-1185">Reference proteome</keyword>
<dbReference type="PIRSF" id="PIRSF015919">
    <property type="entry name" value="TFIIH_SSL1"/>
    <property type="match status" value="1"/>
</dbReference>
<feature type="zinc finger region" description="C4-type" evidence="12">
    <location>
        <begin position="289"/>
        <end position="306"/>
    </location>
</feature>
<dbReference type="SUPFAM" id="SSF53300">
    <property type="entry name" value="vWA-like"/>
    <property type="match status" value="1"/>
</dbReference>
<evidence type="ECO:0000256" key="8">
    <source>
        <dbReference type="ARBA" id="ARBA00023163"/>
    </source>
</evidence>
<dbReference type="PANTHER" id="PTHR12695">
    <property type="entry name" value="GENERAL TRANSCRIPTION FACTOR IIH SUBUNIT 2"/>
    <property type="match status" value="1"/>
</dbReference>
<evidence type="ECO:0000256" key="10">
    <source>
        <dbReference type="ARBA" id="ARBA00023242"/>
    </source>
</evidence>
<dbReference type="InterPro" id="IPR004595">
    <property type="entry name" value="TFIIH_C1-like_dom"/>
</dbReference>
<dbReference type="InterPro" id="IPR046349">
    <property type="entry name" value="C1-like_sf"/>
</dbReference>
<dbReference type="SUPFAM" id="SSF57889">
    <property type="entry name" value="Cysteine-rich domain"/>
    <property type="match status" value="1"/>
</dbReference>
<keyword evidence="3 11" id="KW-0479">Metal-binding</keyword>
<evidence type="ECO:0000256" key="6">
    <source>
        <dbReference type="ARBA" id="ARBA00022833"/>
    </source>
</evidence>
<dbReference type="GO" id="GO:0000439">
    <property type="term" value="C:transcription factor TFIIH core complex"/>
    <property type="evidence" value="ECO:0007669"/>
    <property type="project" value="InterPro"/>
</dbReference>
<evidence type="ECO:0000256" key="3">
    <source>
        <dbReference type="ARBA" id="ARBA00022723"/>
    </source>
</evidence>
<dbReference type="InterPro" id="IPR013083">
    <property type="entry name" value="Znf_RING/FYVE/PHD"/>
</dbReference>
<evidence type="ECO:0000313" key="15">
    <source>
        <dbReference type="Proteomes" id="UP001152759"/>
    </source>
</evidence>
<keyword evidence="10 11" id="KW-0539">Nucleus</keyword>
<dbReference type="PROSITE" id="PS00028">
    <property type="entry name" value="ZINC_FINGER_C2H2_1"/>
    <property type="match status" value="1"/>
</dbReference>
<comment type="similarity">
    <text evidence="2 11">Belongs to the GTF2H2 family.</text>
</comment>
<dbReference type="NCBIfam" id="TIGR00622">
    <property type="entry name" value="ssl1"/>
    <property type="match status" value="1"/>
</dbReference>
<evidence type="ECO:0000256" key="9">
    <source>
        <dbReference type="ARBA" id="ARBA00023204"/>
    </source>
</evidence>
<dbReference type="GO" id="GO:0006357">
    <property type="term" value="P:regulation of transcription by RNA polymerase II"/>
    <property type="evidence" value="ECO:0007669"/>
    <property type="project" value="TreeGrafter"/>
</dbReference>
<accession>A0A9P0F190</accession>
<feature type="domain" description="C2H2-type" evidence="13">
    <location>
        <begin position="358"/>
        <end position="378"/>
    </location>
</feature>
<dbReference type="Proteomes" id="UP001152759">
    <property type="component" value="Chromosome 2"/>
</dbReference>
<dbReference type="GO" id="GO:0005675">
    <property type="term" value="C:transcription factor TFIIH holo complex"/>
    <property type="evidence" value="ECO:0007669"/>
    <property type="project" value="UniProtKB-UniRule"/>
</dbReference>
<dbReference type="PANTHER" id="PTHR12695:SF2">
    <property type="entry name" value="GENERAL TRANSCRIPTION FACTOR IIH SUBUNIT 2-RELATED"/>
    <property type="match status" value="1"/>
</dbReference>
<evidence type="ECO:0000256" key="2">
    <source>
        <dbReference type="ARBA" id="ARBA00006092"/>
    </source>
</evidence>
<evidence type="ECO:0000256" key="11">
    <source>
        <dbReference type="PIRNR" id="PIRNR015919"/>
    </source>
</evidence>
<dbReference type="Gene3D" id="3.30.40.10">
    <property type="entry name" value="Zinc/RING finger domain, C3HC4 (zinc finger)"/>
    <property type="match status" value="1"/>
</dbReference>
<sequence length="401" mass="45130">MDEEEGNEYRWESGYEKTWEAIKEDDDGLIDSAVADIIQKSKRKRQEERMQNARLGMMRHLILVLDGSDSMLDQDLKPTRHLCTLKIIEGFIEEYIDQNPISQLGIIVTRDKRATMISELGGNAKKHIAALKEHFGNQSSLSGEPSLMNSLNLAINSLHMLPAHTSREVVFIMASLTTCDPGGIHFTIQNAVETQLCCSVIALSAEVYVFKKLCQMTGGKFNIILDDKHFRDIVYQFVEPLTVSQQKEASLVKMGFPHHLNIDEKEAGSTLCACHLDSQKPPATIGYFCPQCHSKYCELPVECSVCELVLVSALHFAKSYRHLFPIPPFKQLNVQETSASCFACAKLLKSQDKYIYECQRCKNLYCLDCDVFIHDSMHLCPGCVSDQNLLTTQIDSPPNPS</sequence>